<accession>A0A3M7QGU0</accession>
<dbReference type="EMBL" id="REGN01006156">
    <property type="protein sequence ID" value="RNA10600.1"/>
    <property type="molecule type" value="Genomic_DNA"/>
</dbReference>
<keyword evidence="2" id="KW-1185">Reference proteome</keyword>
<evidence type="ECO:0000313" key="1">
    <source>
        <dbReference type="EMBL" id="RNA10600.1"/>
    </source>
</evidence>
<reference evidence="1 2" key="1">
    <citation type="journal article" date="2018" name="Sci. Rep.">
        <title>Genomic signatures of local adaptation to the degree of environmental predictability in rotifers.</title>
        <authorList>
            <person name="Franch-Gras L."/>
            <person name="Hahn C."/>
            <person name="Garcia-Roger E.M."/>
            <person name="Carmona M.J."/>
            <person name="Serra M."/>
            <person name="Gomez A."/>
        </authorList>
    </citation>
    <scope>NUCLEOTIDE SEQUENCE [LARGE SCALE GENOMIC DNA]</scope>
    <source>
        <strain evidence="1">HYR1</strain>
    </source>
</reference>
<evidence type="ECO:0000313" key="2">
    <source>
        <dbReference type="Proteomes" id="UP000276133"/>
    </source>
</evidence>
<comment type="caution">
    <text evidence="1">The sequence shown here is derived from an EMBL/GenBank/DDBJ whole genome shotgun (WGS) entry which is preliminary data.</text>
</comment>
<proteinExistence type="predicted"/>
<name>A0A3M7QGU0_BRAPC</name>
<dbReference type="AlphaFoldDB" id="A0A3M7QGU0"/>
<organism evidence="1 2">
    <name type="scientific">Brachionus plicatilis</name>
    <name type="common">Marine rotifer</name>
    <name type="synonym">Brachionus muelleri</name>
    <dbReference type="NCBI Taxonomy" id="10195"/>
    <lineage>
        <taxon>Eukaryota</taxon>
        <taxon>Metazoa</taxon>
        <taxon>Spiralia</taxon>
        <taxon>Gnathifera</taxon>
        <taxon>Rotifera</taxon>
        <taxon>Eurotatoria</taxon>
        <taxon>Monogononta</taxon>
        <taxon>Pseudotrocha</taxon>
        <taxon>Ploima</taxon>
        <taxon>Brachionidae</taxon>
        <taxon>Brachionus</taxon>
    </lineage>
</organism>
<gene>
    <name evidence="1" type="ORF">BpHYR1_044813</name>
</gene>
<protein>
    <submittedName>
        <fullName evidence="1">Uncharacterized protein</fullName>
    </submittedName>
</protein>
<dbReference type="Proteomes" id="UP000276133">
    <property type="component" value="Unassembled WGS sequence"/>
</dbReference>
<sequence>MNFMLNITRHVMPDNDRKKLPQLRNKISDFYIFFSSYKTGRIFHRLLKIKITKIAKLTTCYSQNQRFVFHRLALYWSNL</sequence>